<dbReference type="CDD" id="cd20620">
    <property type="entry name" value="CYP132-like"/>
    <property type="match status" value="1"/>
</dbReference>
<feature type="region of interest" description="Disordered" evidence="9">
    <location>
        <begin position="1"/>
        <end position="20"/>
    </location>
</feature>
<evidence type="ECO:0000256" key="1">
    <source>
        <dbReference type="ARBA" id="ARBA00010617"/>
    </source>
</evidence>
<accession>A0AAU7CNT6</accession>
<proteinExistence type="inferred from homology"/>
<dbReference type="InterPro" id="IPR036396">
    <property type="entry name" value="Cyt_P450_sf"/>
</dbReference>
<keyword evidence="5 7" id="KW-0408">Iron</keyword>
<comment type="similarity">
    <text evidence="1 8">Belongs to the cytochrome P450 family.</text>
</comment>
<dbReference type="SUPFAM" id="SSF48264">
    <property type="entry name" value="Cytochrome P450"/>
    <property type="match status" value="1"/>
</dbReference>
<dbReference type="Gene3D" id="1.10.630.10">
    <property type="entry name" value="Cytochrome P450"/>
    <property type="match status" value="1"/>
</dbReference>
<feature type="binding site" description="axial binding residue" evidence="7">
    <location>
        <position position="398"/>
    </location>
    <ligand>
        <name>heme</name>
        <dbReference type="ChEBI" id="CHEBI:30413"/>
    </ligand>
    <ligandPart>
        <name>Fe</name>
        <dbReference type="ChEBI" id="CHEBI:18248"/>
    </ligandPart>
</feature>
<dbReference type="GO" id="GO:0016705">
    <property type="term" value="F:oxidoreductase activity, acting on paired donors, with incorporation or reduction of molecular oxygen"/>
    <property type="evidence" value="ECO:0007669"/>
    <property type="project" value="InterPro"/>
</dbReference>
<organism evidence="10">
    <name type="scientific">Singulisphaera sp. Ch08</name>
    <dbReference type="NCBI Taxonomy" id="3120278"/>
    <lineage>
        <taxon>Bacteria</taxon>
        <taxon>Pseudomonadati</taxon>
        <taxon>Planctomycetota</taxon>
        <taxon>Planctomycetia</taxon>
        <taxon>Isosphaerales</taxon>
        <taxon>Isosphaeraceae</taxon>
        <taxon>Singulisphaera</taxon>
    </lineage>
</organism>
<dbReference type="PROSITE" id="PS00086">
    <property type="entry name" value="CYTOCHROME_P450"/>
    <property type="match status" value="1"/>
</dbReference>
<dbReference type="AlphaFoldDB" id="A0AAU7CNT6"/>
<dbReference type="PANTHER" id="PTHR24291:SF50">
    <property type="entry name" value="BIFUNCTIONAL ALBAFLAVENONE MONOOXYGENASE_TERPENE SYNTHASE"/>
    <property type="match status" value="1"/>
</dbReference>
<evidence type="ECO:0000256" key="8">
    <source>
        <dbReference type="RuleBase" id="RU000461"/>
    </source>
</evidence>
<dbReference type="PRINTS" id="PR00463">
    <property type="entry name" value="EP450I"/>
</dbReference>
<dbReference type="Pfam" id="PF00067">
    <property type="entry name" value="p450"/>
    <property type="match status" value="1"/>
</dbReference>
<keyword evidence="6 8" id="KW-0503">Monooxygenase</keyword>
<dbReference type="PRINTS" id="PR00385">
    <property type="entry name" value="P450"/>
</dbReference>
<keyword evidence="4 8" id="KW-0560">Oxidoreductase</keyword>
<gene>
    <name evidence="10" type="ORF">V5E97_11985</name>
</gene>
<evidence type="ECO:0000256" key="2">
    <source>
        <dbReference type="ARBA" id="ARBA00022617"/>
    </source>
</evidence>
<dbReference type="InterPro" id="IPR001128">
    <property type="entry name" value="Cyt_P450"/>
</dbReference>
<evidence type="ECO:0000256" key="3">
    <source>
        <dbReference type="ARBA" id="ARBA00022723"/>
    </source>
</evidence>
<keyword evidence="3 7" id="KW-0479">Metal-binding</keyword>
<evidence type="ECO:0000256" key="4">
    <source>
        <dbReference type="ARBA" id="ARBA00023002"/>
    </source>
</evidence>
<dbReference type="InterPro" id="IPR050196">
    <property type="entry name" value="Cytochrome_P450_Monoox"/>
</dbReference>
<dbReference type="InterPro" id="IPR002401">
    <property type="entry name" value="Cyt_P450_E_grp-I"/>
</dbReference>
<reference evidence="10" key="1">
    <citation type="submission" date="2024-05" db="EMBL/GenBank/DDBJ databases">
        <title>Planctomycetes of the genus Singulisphaera possess chitinolytic capabilities.</title>
        <authorList>
            <person name="Ivanova A."/>
        </authorList>
    </citation>
    <scope>NUCLEOTIDE SEQUENCE</scope>
    <source>
        <strain evidence="10">Ch08T</strain>
    </source>
</reference>
<dbReference type="GO" id="GO:0005506">
    <property type="term" value="F:iron ion binding"/>
    <property type="evidence" value="ECO:0007669"/>
    <property type="project" value="InterPro"/>
</dbReference>
<dbReference type="GO" id="GO:0020037">
    <property type="term" value="F:heme binding"/>
    <property type="evidence" value="ECO:0007669"/>
    <property type="project" value="InterPro"/>
</dbReference>
<evidence type="ECO:0000313" key="10">
    <source>
        <dbReference type="EMBL" id="XBH06723.1"/>
    </source>
</evidence>
<dbReference type="GO" id="GO:0004497">
    <property type="term" value="F:monooxygenase activity"/>
    <property type="evidence" value="ECO:0007669"/>
    <property type="project" value="UniProtKB-KW"/>
</dbReference>
<evidence type="ECO:0000256" key="5">
    <source>
        <dbReference type="ARBA" id="ARBA00023004"/>
    </source>
</evidence>
<dbReference type="InterPro" id="IPR017972">
    <property type="entry name" value="Cyt_P450_CS"/>
</dbReference>
<evidence type="ECO:0000256" key="6">
    <source>
        <dbReference type="ARBA" id="ARBA00023033"/>
    </source>
</evidence>
<evidence type="ECO:0000256" key="9">
    <source>
        <dbReference type="SAM" id="MobiDB-lite"/>
    </source>
</evidence>
<evidence type="ECO:0000256" key="7">
    <source>
        <dbReference type="PIRSR" id="PIRSR602401-1"/>
    </source>
</evidence>
<protein>
    <submittedName>
        <fullName evidence="10">Cytochrome P450</fullName>
    </submittedName>
</protein>
<dbReference type="EMBL" id="CP155447">
    <property type="protein sequence ID" value="XBH06723.1"/>
    <property type="molecule type" value="Genomic_DNA"/>
</dbReference>
<dbReference type="RefSeq" id="WP_406699572.1">
    <property type="nucleotide sequence ID" value="NZ_CP155447.1"/>
</dbReference>
<dbReference type="PANTHER" id="PTHR24291">
    <property type="entry name" value="CYTOCHROME P450 FAMILY 4"/>
    <property type="match status" value="1"/>
</dbReference>
<keyword evidence="2 7" id="KW-0349">Heme</keyword>
<sequence length="455" mass="51639">MSAALTERVESPPGPKGNWLSGNLPAFRRDRLGFLTECARTYGDVVAFRLGPRKMMIVNHPDLVEEVLVTNNRHYIKHFSLRMTEKTLGNGLLTSEGDFWRRQRRLAQPAFHRERIAAHAEVMVAFTERMLQHWHDGAVYDVQEEMMRLTLEIIAKTLFDADVSGSSADLSAAMETVLRCFTARVNTLIRLPYFIPTPNNVRLARAVKRLDAIIFEIIARRRASGEDRGDLLSMLLNAQDENDGDRMTDRQLRDEAMTLFMAGHETTANTLTWAWYLLAQHPESEARLHEELDQVLGDRAPTLADLPRLPFAEHVITESLRVHPTVWLVGREAIVPTVVGGYRVPVGTTVYMSQWVVHRDPRFFDDPESFRPERWQDGLMKRIPRYAYFPFGGGPRICIGNNFAMMESVLLLATIAQRFRLGLQPGTKAKLMATMTLRADGGLPMVVSSRRGLST</sequence>
<name>A0AAU7CNT6_9BACT</name>
<comment type="cofactor">
    <cofactor evidence="7">
        <name>heme</name>
        <dbReference type="ChEBI" id="CHEBI:30413"/>
    </cofactor>
</comment>